<feature type="domain" description="Retrotransposon gag" evidence="2">
    <location>
        <begin position="146"/>
        <end position="234"/>
    </location>
</feature>
<dbReference type="HOGENOM" id="CLU_1013187_0_0_1"/>
<dbReference type="AlphaFoldDB" id="A0A0D3B259"/>
<keyword evidence="4" id="KW-1185">Reference proteome</keyword>
<sequence>MAAQTQMLYQAQHDGSTDSLMESIGEVQTTMSQLHSSVGVLINSMAEILKSMAEMKTALQHTTTTTEEESTVTEVKQDLPEAPEKQSIPVDTYVKEETLRIYTKSIEVEMPAFDGHTRNLNHWIIKAERYFEFGDFTEKEKILVSSLSFDGPALNWFIVTERLQPFADWEDFKSQLLDRFGPLESAMSRLLALKQVGSVMEYLTKFEEISSELPKGKDRHEMFLEGVFVNGLRDEIKDMLPLFQPKGFDEIIAQARRLENSRFLERLVMSSPRDD</sequence>
<evidence type="ECO:0000256" key="1">
    <source>
        <dbReference type="SAM" id="MobiDB-lite"/>
    </source>
</evidence>
<proteinExistence type="predicted"/>
<feature type="region of interest" description="Disordered" evidence="1">
    <location>
        <begin position="59"/>
        <end position="84"/>
    </location>
</feature>
<organism evidence="3 4">
    <name type="scientific">Brassica oleracea var. oleracea</name>
    <dbReference type="NCBI Taxonomy" id="109376"/>
    <lineage>
        <taxon>Eukaryota</taxon>
        <taxon>Viridiplantae</taxon>
        <taxon>Streptophyta</taxon>
        <taxon>Embryophyta</taxon>
        <taxon>Tracheophyta</taxon>
        <taxon>Spermatophyta</taxon>
        <taxon>Magnoliopsida</taxon>
        <taxon>eudicotyledons</taxon>
        <taxon>Gunneridae</taxon>
        <taxon>Pentapetalae</taxon>
        <taxon>rosids</taxon>
        <taxon>malvids</taxon>
        <taxon>Brassicales</taxon>
        <taxon>Brassicaceae</taxon>
        <taxon>Brassiceae</taxon>
        <taxon>Brassica</taxon>
    </lineage>
</organism>
<dbReference type="STRING" id="109376.A0A0D3B259"/>
<reference evidence="3 4" key="1">
    <citation type="journal article" date="2014" name="Genome Biol.">
        <title>Transcriptome and methylome profiling reveals relics of genome dominance in the mesopolyploid Brassica oleracea.</title>
        <authorList>
            <person name="Parkin I.A."/>
            <person name="Koh C."/>
            <person name="Tang H."/>
            <person name="Robinson S.J."/>
            <person name="Kagale S."/>
            <person name="Clarke W.E."/>
            <person name="Town C.D."/>
            <person name="Nixon J."/>
            <person name="Krishnakumar V."/>
            <person name="Bidwell S.L."/>
            <person name="Denoeud F."/>
            <person name="Belcram H."/>
            <person name="Links M.G."/>
            <person name="Just J."/>
            <person name="Clarke C."/>
            <person name="Bender T."/>
            <person name="Huebert T."/>
            <person name="Mason A.S."/>
            <person name="Pires J.C."/>
            <person name="Barker G."/>
            <person name="Moore J."/>
            <person name="Walley P.G."/>
            <person name="Manoli S."/>
            <person name="Batley J."/>
            <person name="Edwards D."/>
            <person name="Nelson M.N."/>
            <person name="Wang X."/>
            <person name="Paterson A.H."/>
            <person name="King G."/>
            <person name="Bancroft I."/>
            <person name="Chalhoub B."/>
            <person name="Sharpe A.G."/>
        </authorList>
    </citation>
    <scope>NUCLEOTIDE SEQUENCE</scope>
    <source>
        <strain evidence="3 4">cv. TO1000</strain>
    </source>
</reference>
<dbReference type="Gramene" id="Bo3g015400.1">
    <property type="protein sequence ID" value="Bo3g015400.1"/>
    <property type="gene ID" value="Bo3g015400"/>
</dbReference>
<evidence type="ECO:0000313" key="3">
    <source>
        <dbReference type="EnsemblPlants" id="Bo3g015400.1"/>
    </source>
</evidence>
<dbReference type="OMA" id="RRLEHTH"/>
<dbReference type="InterPro" id="IPR005162">
    <property type="entry name" value="Retrotrans_gag_dom"/>
</dbReference>
<dbReference type="EnsemblPlants" id="Bo3g015400.1">
    <property type="protein sequence ID" value="Bo3g015400.1"/>
    <property type="gene ID" value="Bo3g015400"/>
</dbReference>
<feature type="compositionally biased region" description="Basic and acidic residues" evidence="1">
    <location>
        <begin position="75"/>
        <end position="84"/>
    </location>
</feature>
<protein>
    <recommendedName>
        <fullName evidence="2">Retrotransposon gag domain-containing protein</fullName>
    </recommendedName>
</protein>
<dbReference type="Proteomes" id="UP000032141">
    <property type="component" value="Chromosome C3"/>
</dbReference>
<accession>A0A0D3B259</accession>
<evidence type="ECO:0000259" key="2">
    <source>
        <dbReference type="Pfam" id="PF03732"/>
    </source>
</evidence>
<name>A0A0D3B259_BRAOL</name>
<reference evidence="3" key="2">
    <citation type="submission" date="2015-03" db="UniProtKB">
        <authorList>
            <consortium name="EnsemblPlants"/>
        </authorList>
    </citation>
    <scope>IDENTIFICATION</scope>
</reference>
<evidence type="ECO:0000313" key="4">
    <source>
        <dbReference type="Proteomes" id="UP000032141"/>
    </source>
</evidence>
<dbReference type="eggNOG" id="KOG0800">
    <property type="taxonomic scope" value="Eukaryota"/>
</dbReference>
<dbReference type="Pfam" id="PF03732">
    <property type="entry name" value="Retrotrans_gag"/>
    <property type="match status" value="1"/>
</dbReference>